<evidence type="ECO:0000313" key="3">
    <source>
        <dbReference type="Proteomes" id="UP001316189"/>
    </source>
</evidence>
<name>A0ABY5KXH8_9CELL</name>
<dbReference type="EMBL" id="CP101988">
    <property type="protein sequence ID" value="UUI75192.1"/>
    <property type="molecule type" value="Genomic_DNA"/>
</dbReference>
<evidence type="ECO:0008006" key="4">
    <source>
        <dbReference type="Google" id="ProtNLM"/>
    </source>
</evidence>
<reference evidence="2 3" key="1">
    <citation type="submission" date="2022-07" db="EMBL/GenBank/DDBJ databases">
        <title>Novel species in genus cellulomonas.</title>
        <authorList>
            <person name="Ye L."/>
        </authorList>
    </citation>
    <scope>NUCLEOTIDE SEQUENCE [LARGE SCALE GENOMIC DNA]</scope>
    <source>
        <strain evidence="3">zg-Y338</strain>
    </source>
</reference>
<keyword evidence="3" id="KW-1185">Reference proteome</keyword>
<gene>
    <name evidence="2" type="ORF">NP064_15715</name>
</gene>
<organism evidence="2 3">
    <name type="scientific">Cellulomonas chengniuliangii</name>
    <dbReference type="NCBI Taxonomy" id="2968084"/>
    <lineage>
        <taxon>Bacteria</taxon>
        <taxon>Bacillati</taxon>
        <taxon>Actinomycetota</taxon>
        <taxon>Actinomycetes</taxon>
        <taxon>Micrococcales</taxon>
        <taxon>Cellulomonadaceae</taxon>
        <taxon>Cellulomonas</taxon>
    </lineage>
</organism>
<dbReference type="RefSeq" id="WP_227569914.1">
    <property type="nucleotide sequence ID" value="NZ_CP101988.1"/>
</dbReference>
<feature type="transmembrane region" description="Helical" evidence="1">
    <location>
        <begin position="40"/>
        <end position="59"/>
    </location>
</feature>
<feature type="transmembrane region" description="Helical" evidence="1">
    <location>
        <begin position="12"/>
        <end position="34"/>
    </location>
</feature>
<feature type="transmembrane region" description="Helical" evidence="1">
    <location>
        <begin position="143"/>
        <end position="160"/>
    </location>
</feature>
<proteinExistence type="predicted"/>
<keyword evidence="1" id="KW-0812">Transmembrane</keyword>
<protein>
    <recommendedName>
        <fullName evidence="4">MFS transporter</fullName>
    </recommendedName>
</protein>
<keyword evidence="1" id="KW-1133">Transmembrane helix</keyword>
<keyword evidence="1" id="KW-0472">Membrane</keyword>
<evidence type="ECO:0000256" key="1">
    <source>
        <dbReference type="SAM" id="Phobius"/>
    </source>
</evidence>
<accession>A0ABY5KXH8</accession>
<evidence type="ECO:0000313" key="2">
    <source>
        <dbReference type="EMBL" id="UUI75192.1"/>
    </source>
</evidence>
<dbReference type="Proteomes" id="UP001316189">
    <property type="component" value="Chromosome"/>
</dbReference>
<sequence>MGSPTSGPPGLVRALAVTAVVLSAGLGGHLAGGAPRPDTAVLGLMAGLALAGVVLATRARLGTATLAGMLVVGQVALHRAFELLAVAPECAPVAPSSQGAHSHHDAGPVTIGACQGLADDVAQPADGLLFGVLPGPGADRTMLLAHLVATVAAAVVLLFGERSLGPLTARIRPRPRPDPHGAALGAVVRSLTGVRRILRPRSHPGRP</sequence>